<feature type="compositionally biased region" description="Gly residues" evidence="1">
    <location>
        <begin position="596"/>
        <end position="611"/>
    </location>
</feature>
<organism evidence="2 3">
    <name type="scientific">Tilletia horrida</name>
    <dbReference type="NCBI Taxonomy" id="155126"/>
    <lineage>
        <taxon>Eukaryota</taxon>
        <taxon>Fungi</taxon>
        <taxon>Dikarya</taxon>
        <taxon>Basidiomycota</taxon>
        <taxon>Ustilaginomycotina</taxon>
        <taxon>Exobasidiomycetes</taxon>
        <taxon>Tilletiales</taxon>
        <taxon>Tilletiaceae</taxon>
        <taxon>Tilletia</taxon>
    </lineage>
</organism>
<dbReference type="AlphaFoldDB" id="A0AAN6JPX1"/>
<feature type="region of interest" description="Disordered" evidence="1">
    <location>
        <begin position="579"/>
        <end position="648"/>
    </location>
</feature>
<evidence type="ECO:0000313" key="2">
    <source>
        <dbReference type="EMBL" id="KAK0527580.1"/>
    </source>
</evidence>
<comment type="caution">
    <text evidence="2">The sequence shown here is derived from an EMBL/GenBank/DDBJ whole genome shotgun (WGS) entry which is preliminary data.</text>
</comment>
<proteinExistence type="predicted"/>
<feature type="compositionally biased region" description="Low complexity" evidence="1">
    <location>
        <begin position="621"/>
        <end position="641"/>
    </location>
</feature>
<gene>
    <name evidence="2" type="ORF">OC842_004831</name>
</gene>
<feature type="compositionally biased region" description="Polar residues" evidence="1">
    <location>
        <begin position="353"/>
        <end position="383"/>
    </location>
</feature>
<feature type="region of interest" description="Disordered" evidence="1">
    <location>
        <begin position="701"/>
        <end position="877"/>
    </location>
</feature>
<feature type="compositionally biased region" description="Polar residues" evidence="1">
    <location>
        <begin position="727"/>
        <end position="748"/>
    </location>
</feature>
<dbReference type="EMBL" id="JAPDMQ010000306">
    <property type="protein sequence ID" value="KAK0527580.1"/>
    <property type="molecule type" value="Genomic_DNA"/>
</dbReference>
<feature type="region of interest" description="Disordered" evidence="1">
    <location>
        <begin position="1"/>
        <end position="20"/>
    </location>
</feature>
<feature type="compositionally biased region" description="Polar residues" evidence="1">
    <location>
        <begin position="579"/>
        <end position="589"/>
    </location>
</feature>
<feature type="compositionally biased region" description="Low complexity" evidence="1">
    <location>
        <begin position="767"/>
        <end position="779"/>
    </location>
</feature>
<feature type="compositionally biased region" description="Basic and acidic residues" evidence="1">
    <location>
        <begin position="861"/>
        <end position="877"/>
    </location>
</feature>
<name>A0AAN6JPX1_9BASI</name>
<feature type="compositionally biased region" description="Basic and acidic residues" evidence="1">
    <location>
        <begin position="528"/>
        <end position="537"/>
    </location>
</feature>
<feature type="compositionally biased region" description="Low complexity" evidence="1">
    <location>
        <begin position="825"/>
        <end position="835"/>
    </location>
</feature>
<evidence type="ECO:0000313" key="3">
    <source>
        <dbReference type="Proteomes" id="UP001176521"/>
    </source>
</evidence>
<feature type="region of interest" description="Disordered" evidence="1">
    <location>
        <begin position="521"/>
        <end position="550"/>
    </location>
</feature>
<evidence type="ECO:0000256" key="1">
    <source>
        <dbReference type="SAM" id="MobiDB-lite"/>
    </source>
</evidence>
<feature type="compositionally biased region" description="Acidic residues" evidence="1">
    <location>
        <begin position="783"/>
        <end position="800"/>
    </location>
</feature>
<feature type="compositionally biased region" description="Low complexity" evidence="1">
    <location>
        <begin position="472"/>
        <end position="488"/>
    </location>
</feature>
<protein>
    <submittedName>
        <fullName evidence="2">Uncharacterized protein</fullName>
    </submittedName>
</protein>
<feature type="region of interest" description="Disordered" evidence="1">
    <location>
        <begin position="343"/>
        <end position="404"/>
    </location>
</feature>
<dbReference type="Proteomes" id="UP001176521">
    <property type="component" value="Unassembled WGS sequence"/>
</dbReference>
<sequence>MEAATRAIPPVGAASSGTRTAEPRKLVFKSPAAARITLKDLMEALASPNAVERNSAINNALASSAIWHAHGITIRGAARIKHFLTALGILNLSSAPLYLTPSPSVIEWDALSTTARIHTVRRVRPIVFPWTEFAIPVDTELVFNVDSEPSTASRTRRMGDTTLASGYLTETQAAEAPSLYITKWSEEWPIDDVLNNVPWPFSIYISIFRTLMLPILIYVLIACAETLHNTQERIRHVQQTARRTVSRVTELGASASRAVEHQLQTNFPTLYHYVPHHLPTVADITHMLISLPLTVLRGPAQVFESSVQHTTGALNTFLPTSAQLPSPRVIEWYEAQHARAVQRKHEIHATRTRAASQSQDETQPQTRAQPPSPTQAGRAQAESSGAAKQRASSGAGHASGPQMIQIPSSAHTSLYAHGTSPFGGGATVVRRARTRSASTGSPQSATPVLYGGPGPASSWNDWPSRPPLPVRASPTSSPSAASAAFHPSMSASSSAEHVLAGSPTATIPAHRARDTSAMLATEEAAQPEMKRARHGEDYGDTATSGWMQSGEREDVDTAHKHAMGDAGMADQPLGSVASSIRSSMAETSQKGSIAAGSGGSGSGNGVGGGGGKGKKTVTFTPSGIIPASASASGAGPRISPATKTTFTGTGPEGAVAAAAQLKYDTGALGIATDLGVMEPPSASIAAEQLGASLVGEEASPFAVTGDQGHSRSAETSIQQEQQQPQQALTTPERSPSSLSRTQVGSPSFDTGKETHIVHGDPSAELLSTTGSYGTASSSAVPEDTLEGGEEEEDEHGDEGGEGTQPGSGSEPPAAGPRRRHHLFGRRSGSSSSSGHDLGTGIRQKISGLRSKAKRSLLKGGGDVHDHSHGHGRDHGTP</sequence>
<keyword evidence="3" id="KW-1185">Reference proteome</keyword>
<reference evidence="2" key="1">
    <citation type="journal article" date="2023" name="PhytoFront">
        <title>Draft Genome Resources of Seven Strains of Tilletia horrida, Causal Agent of Kernel Smut of Rice.</title>
        <authorList>
            <person name="Khanal S."/>
            <person name="Antony Babu S."/>
            <person name="Zhou X.G."/>
        </authorList>
    </citation>
    <scope>NUCLEOTIDE SEQUENCE</scope>
    <source>
        <strain evidence="2">TX3</strain>
    </source>
</reference>
<accession>A0AAN6JPX1</accession>
<feature type="region of interest" description="Disordered" evidence="1">
    <location>
        <begin position="432"/>
        <end position="488"/>
    </location>
</feature>